<evidence type="ECO:0000256" key="1">
    <source>
        <dbReference type="SAM" id="MobiDB-lite"/>
    </source>
</evidence>
<proteinExistence type="predicted"/>
<sequence length="192" mass="22439">MNSSVPDFFGTEDNVGINLLEVDVEAGQVLRQDGPESKIKAKRGRPRKYNTPEEQKAASDNRHLRCRQSKTQSEADEKFRQKGVKEVNEDLKQKYSKTIKKNKFLFKKYSETFYSSPNLNLLWNEPDEIEAYQIQIQNLENSCLSKVENLNYKNFDNACQKSREKKDLIKTKDEKTSEILGKLNKLYQMYVL</sequence>
<evidence type="ECO:0000313" key="3">
    <source>
        <dbReference type="WBParaSite" id="PSU_v2.g8229.t1"/>
    </source>
</evidence>
<feature type="compositionally biased region" description="Basic and acidic residues" evidence="1">
    <location>
        <begin position="50"/>
        <end position="63"/>
    </location>
</feature>
<name>A0A914ZD90_9BILA</name>
<dbReference type="Proteomes" id="UP000887577">
    <property type="component" value="Unplaced"/>
</dbReference>
<keyword evidence="2" id="KW-1185">Reference proteome</keyword>
<protein>
    <submittedName>
        <fullName evidence="3">Uncharacterized protein</fullName>
    </submittedName>
</protein>
<reference evidence="3" key="1">
    <citation type="submission" date="2022-11" db="UniProtKB">
        <authorList>
            <consortium name="WormBaseParasite"/>
        </authorList>
    </citation>
    <scope>IDENTIFICATION</scope>
</reference>
<dbReference type="WBParaSite" id="PSU_v2.g8229.t1">
    <property type="protein sequence ID" value="PSU_v2.g8229.t1"/>
    <property type="gene ID" value="PSU_v2.g8229"/>
</dbReference>
<feature type="region of interest" description="Disordered" evidence="1">
    <location>
        <begin position="31"/>
        <end position="80"/>
    </location>
</feature>
<evidence type="ECO:0000313" key="2">
    <source>
        <dbReference type="Proteomes" id="UP000887577"/>
    </source>
</evidence>
<dbReference type="AlphaFoldDB" id="A0A914ZD90"/>
<accession>A0A914ZD90</accession>
<organism evidence="2 3">
    <name type="scientific">Panagrolaimus superbus</name>
    <dbReference type="NCBI Taxonomy" id="310955"/>
    <lineage>
        <taxon>Eukaryota</taxon>
        <taxon>Metazoa</taxon>
        <taxon>Ecdysozoa</taxon>
        <taxon>Nematoda</taxon>
        <taxon>Chromadorea</taxon>
        <taxon>Rhabditida</taxon>
        <taxon>Tylenchina</taxon>
        <taxon>Panagrolaimomorpha</taxon>
        <taxon>Panagrolaimoidea</taxon>
        <taxon>Panagrolaimidae</taxon>
        <taxon>Panagrolaimus</taxon>
    </lineage>
</organism>